<reference evidence="1" key="1">
    <citation type="journal article" date="2020" name="mSystems">
        <title>Genome- and Community-Level Interaction Insights into Carbon Utilization and Element Cycling Functions of Hydrothermarchaeota in Hydrothermal Sediment.</title>
        <authorList>
            <person name="Zhou Z."/>
            <person name="Liu Y."/>
            <person name="Xu W."/>
            <person name="Pan J."/>
            <person name="Luo Z.H."/>
            <person name="Li M."/>
        </authorList>
    </citation>
    <scope>NUCLEOTIDE SEQUENCE [LARGE SCALE GENOMIC DNA]</scope>
    <source>
        <strain evidence="1">SpSt-16</strain>
    </source>
</reference>
<sequence>MKMFIEELVHYNSLKRTAHLVGKPCIWTIVSVLMESEDKTINITSLISMLNSNYKTVSKCLDQMKRLNIIEEISIGRLRLVRLLDTPLTRAMTEILYKIREDGQLLFDERQK</sequence>
<dbReference type="SUPFAM" id="SSF46785">
    <property type="entry name" value="Winged helix' DNA-binding domain"/>
    <property type="match status" value="1"/>
</dbReference>
<proteinExistence type="predicted"/>
<organism evidence="1">
    <name type="scientific">Ignisphaera aggregans</name>
    <dbReference type="NCBI Taxonomy" id="334771"/>
    <lineage>
        <taxon>Archaea</taxon>
        <taxon>Thermoproteota</taxon>
        <taxon>Thermoprotei</taxon>
        <taxon>Desulfurococcales</taxon>
        <taxon>Desulfurococcaceae</taxon>
        <taxon>Ignisphaera</taxon>
    </lineage>
</organism>
<dbReference type="Gene3D" id="1.10.10.10">
    <property type="entry name" value="Winged helix-like DNA-binding domain superfamily/Winged helix DNA-binding domain"/>
    <property type="match status" value="1"/>
</dbReference>
<protein>
    <recommendedName>
        <fullName evidence="2">ArsR family transcriptional regulator</fullName>
    </recommendedName>
</protein>
<comment type="caution">
    <text evidence="1">The sequence shown here is derived from an EMBL/GenBank/DDBJ whole genome shotgun (WGS) entry which is preliminary data.</text>
</comment>
<evidence type="ECO:0008006" key="2">
    <source>
        <dbReference type="Google" id="ProtNLM"/>
    </source>
</evidence>
<dbReference type="InterPro" id="IPR036390">
    <property type="entry name" value="WH_DNA-bd_sf"/>
</dbReference>
<evidence type="ECO:0000313" key="1">
    <source>
        <dbReference type="EMBL" id="HEW52807.1"/>
    </source>
</evidence>
<name>A0A7C2VLU0_9CREN</name>
<accession>A0A7C2VLU0</accession>
<dbReference type="AlphaFoldDB" id="A0A7C2VLU0"/>
<dbReference type="EMBL" id="DSGT01000003">
    <property type="protein sequence ID" value="HEW52807.1"/>
    <property type="molecule type" value="Genomic_DNA"/>
</dbReference>
<gene>
    <name evidence="1" type="ORF">ENO77_01340</name>
</gene>
<dbReference type="InterPro" id="IPR036388">
    <property type="entry name" value="WH-like_DNA-bd_sf"/>
</dbReference>